<feature type="compositionally biased region" description="Low complexity" evidence="1">
    <location>
        <begin position="15"/>
        <end position="39"/>
    </location>
</feature>
<feature type="region of interest" description="Disordered" evidence="1">
    <location>
        <begin position="124"/>
        <end position="173"/>
    </location>
</feature>
<dbReference type="Proteomes" id="UP000823388">
    <property type="component" value="Chromosome 5K"/>
</dbReference>
<feature type="region of interest" description="Disordered" evidence="1">
    <location>
        <begin position="1"/>
        <end position="94"/>
    </location>
</feature>
<dbReference type="AlphaFoldDB" id="A0A8T0SW17"/>
<reference evidence="2" key="1">
    <citation type="submission" date="2020-05" db="EMBL/GenBank/DDBJ databases">
        <title>WGS assembly of Panicum virgatum.</title>
        <authorList>
            <person name="Lovell J.T."/>
            <person name="Jenkins J."/>
            <person name="Shu S."/>
            <person name="Juenger T.E."/>
            <person name="Schmutz J."/>
        </authorList>
    </citation>
    <scope>NUCLEOTIDE SEQUENCE</scope>
    <source>
        <strain evidence="2">AP13</strain>
    </source>
</reference>
<evidence type="ECO:0000313" key="3">
    <source>
        <dbReference type="Proteomes" id="UP000823388"/>
    </source>
</evidence>
<organism evidence="2 3">
    <name type="scientific">Panicum virgatum</name>
    <name type="common">Blackwell switchgrass</name>
    <dbReference type="NCBI Taxonomy" id="38727"/>
    <lineage>
        <taxon>Eukaryota</taxon>
        <taxon>Viridiplantae</taxon>
        <taxon>Streptophyta</taxon>
        <taxon>Embryophyta</taxon>
        <taxon>Tracheophyta</taxon>
        <taxon>Spermatophyta</taxon>
        <taxon>Magnoliopsida</taxon>
        <taxon>Liliopsida</taxon>
        <taxon>Poales</taxon>
        <taxon>Poaceae</taxon>
        <taxon>PACMAD clade</taxon>
        <taxon>Panicoideae</taxon>
        <taxon>Panicodae</taxon>
        <taxon>Paniceae</taxon>
        <taxon>Panicinae</taxon>
        <taxon>Panicum</taxon>
        <taxon>Panicum sect. Hiantes</taxon>
    </lineage>
</organism>
<evidence type="ECO:0000313" key="2">
    <source>
        <dbReference type="EMBL" id="KAG2601344.1"/>
    </source>
</evidence>
<name>A0A8T0SW17_PANVG</name>
<gene>
    <name evidence="2" type="ORF">PVAP13_5KG583800</name>
</gene>
<feature type="compositionally biased region" description="Low complexity" evidence="1">
    <location>
        <begin position="151"/>
        <end position="173"/>
    </location>
</feature>
<proteinExistence type="predicted"/>
<feature type="compositionally biased region" description="Pro residues" evidence="1">
    <location>
        <begin position="1"/>
        <end position="14"/>
    </location>
</feature>
<keyword evidence="3" id="KW-1185">Reference proteome</keyword>
<feature type="compositionally biased region" description="Low complexity" evidence="1">
    <location>
        <begin position="47"/>
        <end position="58"/>
    </location>
</feature>
<protein>
    <submittedName>
        <fullName evidence="2">Uncharacterized protein</fullName>
    </submittedName>
</protein>
<comment type="caution">
    <text evidence="2">The sequence shown here is derived from an EMBL/GenBank/DDBJ whole genome shotgun (WGS) entry which is preliminary data.</text>
</comment>
<sequence length="173" mass="18188">MSPYDPRLPPPAAPAPGTLAATPRDSSPHAPQLPLSSPRLPRPVPLPAALLPSTLPPRYGSSVPERAPQLLPPRRFPRCRRPVATPPSHVTTAGGARAPHLVVRFAPLPPRPLLLRFLTMLAPLPPPPPRSNSKRCSRSLPSLLRPRAPDPDAGAGTTTTTCAPGGAAMPHCP</sequence>
<dbReference type="EMBL" id="CM029045">
    <property type="protein sequence ID" value="KAG2601344.1"/>
    <property type="molecule type" value="Genomic_DNA"/>
</dbReference>
<accession>A0A8T0SW17</accession>
<evidence type="ECO:0000256" key="1">
    <source>
        <dbReference type="SAM" id="MobiDB-lite"/>
    </source>
</evidence>